<dbReference type="Proteomes" id="UP000623467">
    <property type="component" value="Unassembled WGS sequence"/>
</dbReference>
<comment type="caution">
    <text evidence="2">The sequence shown here is derived from an EMBL/GenBank/DDBJ whole genome shotgun (WGS) entry which is preliminary data.</text>
</comment>
<evidence type="ECO:0008006" key="4">
    <source>
        <dbReference type="Google" id="ProtNLM"/>
    </source>
</evidence>
<proteinExistence type="predicted"/>
<dbReference type="EMBL" id="JACAZH010000041">
    <property type="protein sequence ID" value="KAF7335283.1"/>
    <property type="molecule type" value="Genomic_DNA"/>
</dbReference>
<evidence type="ECO:0000313" key="2">
    <source>
        <dbReference type="EMBL" id="KAF7335283.1"/>
    </source>
</evidence>
<dbReference type="AlphaFoldDB" id="A0A8H6X679"/>
<sequence length="516" mass="55389">MSHITSTTSERVFPDAPPSLRTLSLSILDASVGNFGAAAAVWVYDAPQEQGKSALNLTQLKLSLVRALNAYPHWAGQLQYTTYIPHGNHTSRSRRLEIVYGAPTDPGVEFVVAASDAAIADVFPSLDDRTSGVGAFDASAFGALNLLPSSPALASHSSGDFEGLPCLIVQVTSFKCGGAVIALKASHPLADAQTLTTFVNDWAAVNHALVQNVTPPVPSPDFSPAALDQAALGDIDAAAPDPEILKIAHELQIHRYDWWASAEGCPASALESTKIPQHLASCADIALGPPIPWHEWDLQAPVSNYLLHFSADELARIWTAASSPGTQISRFDALQAHLWAALIRARVPTAPDEQFYFNLTLGVRDRVSPPLPACSLGSPIVLARASATAQTPLPHLARTIRSTVAQFTPARVGALLHEMAFDLDARRMWGGFIGRRNTIVTSWVRLGLYEMDFGAGRPRLVHGVMPAMEGVVQVMEAGPQSSEGGPWYQDGASVSVMLPTEVVQRMLNDPLLRKYR</sequence>
<dbReference type="InterPro" id="IPR023213">
    <property type="entry name" value="CAT-like_dom_sf"/>
</dbReference>
<dbReference type="Gene3D" id="3.30.559.10">
    <property type="entry name" value="Chloramphenicol acetyltransferase-like domain"/>
    <property type="match status" value="2"/>
</dbReference>
<evidence type="ECO:0000313" key="3">
    <source>
        <dbReference type="Proteomes" id="UP000623467"/>
    </source>
</evidence>
<dbReference type="GO" id="GO:0016747">
    <property type="term" value="F:acyltransferase activity, transferring groups other than amino-acyl groups"/>
    <property type="evidence" value="ECO:0007669"/>
    <property type="project" value="TreeGrafter"/>
</dbReference>
<dbReference type="PANTHER" id="PTHR31642:SF310">
    <property type="entry name" value="FATTY ALCOHOL:CAFFEOYL-COA ACYLTRANSFERASE"/>
    <property type="match status" value="1"/>
</dbReference>
<keyword evidence="3" id="KW-1185">Reference proteome</keyword>
<accession>A0A8H6X679</accession>
<evidence type="ECO:0000256" key="1">
    <source>
        <dbReference type="ARBA" id="ARBA00022679"/>
    </source>
</evidence>
<dbReference type="InterPro" id="IPR050317">
    <property type="entry name" value="Plant_Fungal_Acyltransferase"/>
</dbReference>
<name>A0A8H6X679_9AGAR</name>
<reference evidence="2" key="1">
    <citation type="submission" date="2020-05" db="EMBL/GenBank/DDBJ databases">
        <title>Mycena genomes resolve the evolution of fungal bioluminescence.</title>
        <authorList>
            <person name="Tsai I.J."/>
        </authorList>
    </citation>
    <scope>NUCLEOTIDE SEQUENCE</scope>
    <source>
        <strain evidence="2">160909Yilan</strain>
    </source>
</reference>
<protein>
    <recommendedName>
        <fullName evidence="4">Transferase family protein</fullName>
    </recommendedName>
</protein>
<gene>
    <name evidence="2" type="ORF">MSAN_02339000</name>
</gene>
<dbReference type="Pfam" id="PF02458">
    <property type="entry name" value="Transferase"/>
    <property type="match status" value="2"/>
</dbReference>
<dbReference type="PANTHER" id="PTHR31642">
    <property type="entry name" value="TRICHOTHECENE 3-O-ACETYLTRANSFERASE"/>
    <property type="match status" value="1"/>
</dbReference>
<dbReference type="OrthoDB" id="444127at2759"/>
<organism evidence="2 3">
    <name type="scientific">Mycena sanguinolenta</name>
    <dbReference type="NCBI Taxonomy" id="230812"/>
    <lineage>
        <taxon>Eukaryota</taxon>
        <taxon>Fungi</taxon>
        <taxon>Dikarya</taxon>
        <taxon>Basidiomycota</taxon>
        <taxon>Agaricomycotina</taxon>
        <taxon>Agaricomycetes</taxon>
        <taxon>Agaricomycetidae</taxon>
        <taxon>Agaricales</taxon>
        <taxon>Marasmiineae</taxon>
        <taxon>Mycenaceae</taxon>
        <taxon>Mycena</taxon>
    </lineage>
</organism>
<keyword evidence="1" id="KW-0808">Transferase</keyword>